<evidence type="ECO:0000313" key="1">
    <source>
        <dbReference type="EMBL" id="TBN13066.1"/>
    </source>
</evidence>
<proteinExistence type="predicted"/>
<keyword evidence="2" id="KW-1185">Reference proteome</keyword>
<dbReference type="Gene3D" id="2.160.20.10">
    <property type="entry name" value="Single-stranded right-handed beta-helix, Pectin lyase-like"/>
    <property type="match status" value="1"/>
</dbReference>
<reference evidence="1 2" key="1">
    <citation type="journal article" date="2015" name="Int. J. Syst. Evol. Microbiol.">
        <title>Hyunsoonleella pacifica sp. nov., isolated from seawater of South Pacific Gyre.</title>
        <authorList>
            <person name="Gao X."/>
            <person name="Zhang Z."/>
            <person name="Dai X."/>
            <person name="Zhang X.H."/>
        </authorList>
    </citation>
    <scope>NUCLEOTIDE SEQUENCE [LARGE SCALE GENOMIC DNA]</scope>
    <source>
        <strain evidence="1 2">SW033</strain>
    </source>
</reference>
<dbReference type="InterPro" id="IPR012334">
    <property type="entry name" value="Pectin_lyas_fold"/>
</dbReference>
<comment type="caution">
    <text evidence="1">The sequence shown here is derived from an EMBL/GenBank/DDBJ whole genome shotgun (WGS) entry which is preliminary data.</text>
</comment>
<dbReference type="AlphaFoldDB" id="A0A4V2JAN5"/>
<sequence>MKFLNVFLLILIVFSCKKQEQSKALVSNAQQLVKAISEAKPGNKLVLKNGTYNDINIVFHAFGDENNPIILNVETNGKVVISVTSSIKFGGGTIHLKLLHSRKNKPRTNS</sequence>
<dbReference type="RefSeq" id="WP_130938239.1">
    <property type="nucleotide sequence ID" value="NZ_BMEE01000006.1"/>
</dbReference>
<gene>
    <name evidence="1" type="ORF">EYD46_16320</name>
</gene>
<protein>
    <submittedName>
        <fullName evidence="1">Uncharacterized protein</fullName>
    </submittedName>
</protein>
<dbReference type="Proteomes" id="UP000292372">
    <property type="component" value="Unassembled WGS sequence"/>
</dbReference>
<dbReference type="OrthoDB" id="6475864at2"/>
<organism evidence="1 2">
    <name type="scientific">Hyunsoonleella pacifica</name>
    <dbReference type="NCBI Taxonomy" id="1080224"/>
    <lineage>
        <taxon>Bacteria</taxon>
        <taxon>Pseudomonadati</taxon>
        <taxon>Bacteroidota</taxon>
        <taxon>Flavobacteriia</taxon>
        <taxon>Flavobacteriales</taxon>
        <taxon>Flavobacteriaceae</taxon>
    </lineage>
</organism>
<name>A0A4V2JAN5_9FLAO</name>
<dbReference type="Pfam" id="PF14592">
    <property type="entry name" value="Chondroitinas_B"/>
    <property type="match status" value="1"/>
</dbReference>
<dbReference type="EMBL" id="SIRS01000007">
    <property type="protein sequence ID" value="TBN13066.1"/>
    <property type="molecule type" value="Genomic_DNA"/>
</dbReference>
<dbReference type="InterPro" id="IPR011050">
    <property type="entry name" value="Pectin_lyase_fold/virulence"/>
</dbReference>
<accession>A0A4V2JAN5</accession>
<dbReference type="InterPro" id="IPR039513">
    <property type="entry name" value="PL-6"/>
</dbReference>
<evidence type="ECO:0000313" key="2">
    <source>
        <dbReference type="Proteomes" id="UP000292372"/>
    </source>
</evidence>
<dbReference type="SUPFAM" id="SSF51126">
    <property type="entry name" value="Pectin lyase-like"/>
    <property type="match status" value="1"/>
</dbReference>
<dbReference type="PROSITE" id="PS51257">
    <property type="entry name" value="PROKAR_LIPOPROTEIN"/>
    <property type="match status" value="1"/>
</dbReference>